<dbReference type="EMBL" id="CP000083">
    <property type="protein sequence ID" value="AAZ27975.1"/>
    <property type="molecule type" value="Genomic_DNA"/>
</dbReference>
<name>Q47Z45_COLP3</name>
<organism evidence="2 3">
    <name type="scientific">Colwellia psychrerythraea (strain 34H / ATCC BAA-681)</name>
    <name type="common">Vibrio psychroerythus</name>
    <dbReference type="NCBI Taxonomy" id="167879"/>
    <lineage>
        <taxon>Bacteria</taxon>
        <taxon>Pseudomonadati</taxon>
        <taxon>Pseudomonadota</taxon>
        <taxon>Gammaproteobacteria</taxon>
        <taxon>Alteromonadales</taxon>
        <taxon>Colwelliaceae</taxon>
        <taxon>Colwellia</taxon>
    </lineage>
</organism>
<evidence type="ECO:0000313" key="3">
    <source>
        <dbReference type="Proteomes" id="UP000000547"/>
    </source>
</evidence>
<dbReference type="PROSITE" id="PS51257">
    <property type="entry name" value="PROKAR_LIPOPROTEIN"/>
    <property type="match status" value="1"/>
</dbReference>
<dbReference type="HOGENOM" id="CLU_3414636_0_0_6"/>
<keyword evidence="1" id="KW-0812">Transmembrane</keyword>
<dbReference type="Proteomes" id="UP000000547">
    <property type="component" value="Chromosome"/>
</dbReference>
<dbReference type="STRING" id="167879.CPS_3235"/>
<keyword evidence="1" id="KW-1133">Transmembrane helix</keyword>
<dbReference type="AlphaFoldDB" id="Q47Z45"/>
<gene>
    <name evidence="2" type="ordered locus">CPS_3235</name>
</gene>
<protein>
    <submittedName>
        <fullName evidence="2">IlvIH operon leader peptide</fullName>
    </submittedName>
</protein>
<accession>Q47Z45</accession>
<sequence length="27" mass="2799">MIFKTTILNVVLIVVVVLSPLAGIACA</sequence>
<evidence type="ECO:0000256" key="1">
    <source>
        <dbReference type="SAM" id="Phobius"/>
    </source>
</evidence>
<proteinExistence type="predicted"/>
<keyword evidence="1" id="KW-0472">Membrane</keyword>
<evidence type="ECO:0000313" key="2">
    <source>
        <dbReference type="EMBL" id="AAZ27975.1"/>
    </source>
</evidence>
<feature type="transmembrane region" description="Helical" evidence="1">
    <location>
        <begin position="6"/>
        <end position="26"/>
    </location>
</feature>
<dbReference type="KEGG" id="cps:CPS_3235"/>
<reference evidence="2" key="1">
    <citation type="journal article" date="2005" name="Proc. Natl. Acad. Sci. U.S.A.">
        <title>The psychrophilic lifestyle as revealed by the genome sequence of Colwellia psychrerythraea 34H through genomic and proteomic analyses.</title>
        <authorList>
            <person name="Methe B.A."/>
            <person name="Nelson K.E."/>
            <person name="Deming J.W."/>
            <person name="Momen B."/>
            <person name="Melamud E."/>
            <person name="Zhang X."/>
            <person name="Moult J."/>
            <person name="Madupu R."/>
            <person name="Nelson W.C."/>
            <person name="Dodson R.J."/>
            <person name="Brinkac L.M."/>
            <person name="Daugherty S.C."/>
            <person name="Durkin A.S."/>
            <person name="DeBoy R.T."/>
            <person name="Kolonay J.F."/>
            <person name="Sullivan S.A."/>
            <person name="Zhou L."/>
            <person name="Davidsen T.M."/>
            <person name="Wu M."/>
            <person name="Huston A.L."/>
            <person name="Lewis M."/>
            <person name="Weaver B."/>
            <person name="Weidman J.F."/>
            <person name="Khouri H."/>
            <person name="Utterback T.R."/>
            <person name="Feldblyum T.V."/>
            <person name="Fraser C.M."/>
        </authorList>
    </citation>
    <scope>NUCLEOTIDE SEQUENCE [LARGE SCALE GENOMIC DNA]</scope>
    <source>
        <strain evidence="2">34H</strain>
    </source>
</reference>